<dbReference type="Proteomes" id="UP000823775">
    <property type="component" value="Unassembled WGS sequence"/>
</dbReference>
<feature type="domain" description="RNase H type-1" evidence="2">
    <location>
        <begin position="3"/>
        <end position="79"/>
    </location>
</feature>
<dbReference type="InterPro" id="IPR012337">
    <property type="entry name" value="RNaseH-like_sf"/>
</dbReference>
<dbReference type="InterPro" id="IPR036397">
    <property type="entry name" value="RNaseH_sf"/>
</dbReference>
<dbReference type="CDD" id="cd06222">
    <property type="entry name" value="RNase_H_like"/>
    <property type="match status" value="1"/>
</dbReference>
<accession>A0ABS8TQA7</accession>
<dbReference type="PANTHER" id="PTHR47723">
    <property type="entry name" value="OS05G0353850 PROTEIN"/>
    <property type="match status" value="1"/>
</dbReference>
<protein>
    <recommendedName>
        <fullName evidence="2">RNase H type-1 domain-containing protein</fullName>
    </recommendedName>
</protein>
<feature type="chain" id="PRO_5046740596" description="RNase H type-1 domain-containing protein" evidence="1">
    <location>
        <begin position="18"/>
        <end position="158"/>
    </location>
</feature>
<evidence type="ECO:0000256" key="1">
    <source>
        <dbReference type="SAM" id="SignalP"/>
    </source>
</evidence>
<dbReference type="Pfam" id="PF13456">
    <property type="entry name" value="RVT_3"/>
    <property type="match status" value="1"/>
</dbReference>
<dbReference type="SUPFAM" id="SSF53098">
    <property type="entry name" value="Ribonuclease H-like"/>
    <property type="match status" value="1"/>
</dbReference>
<dbReference type="PANTHER" id="PTHR47723:SF19">
    <property type="entry name" value="POLYNUCLEOTIDYL TRANSFERASE, RIBONUCLEASE H-LIKE SUPERFAMILY PROTEIN"/>
    <property type="match status" value="1"/>
</dbReference>
<keyword evidence="1" id="KW-0732">Signal</keyword>
<evidence type="ECO:0000259" key="2">
    <source>
        <dbReference type="Pfam" id="PF13456"/>
    </source>
</evidence>
<dbReference type="InterPro" id="IPR044730">
    <property type="entry name" value="RNase_H-like_dom_plant"/>
</dbReference>
<proteinExistence type="predicted"/>
<evidence type="ECO:0000313" key="3">
    <source>
        <dbReference type="EMBL" id="MCD7473061.1"/>
    </source>
</evidence>
<feature type="signal peptide" evidence="1">
    <location>
        <begin position="1"/>
        <end position="17"/>
    </location>
</feature>
<keyword evidence="4" id="KW-1185">Reference proteome</keyword>
<dbReference type="Gene3D" id="3.30.420.10">
    <property type="entry name" value="Ribonuclease H-like superfamily/Ribonuclease H"/>
    <property type="match status" value="1"/>
</dbReference>
<dbReference type="InterPro" id="IPR053151">
    <property type="entry name" value="RNase_H-like"/>
</dbReference>
<evidence type="ECO:0000313" key="4">
    <source>
        <dbReference type="Proteomes" id="UP000823775"/>
    </source>
</evidence>
<gene>
    <name evidence="3" type="ORF">HAX54_014646</name>
</gene>
<dbReference type="EMBL" id="JACEIK010001913">
    <property type="protein sequence ID" value="MCD7473061.1"/>
    <property type="molecule type" value="Genomic_DNA"/>
</dbReference>
<organism evidence="3 4">
    <name type="scientific">Datura stramonium</name>
    <name type="common">Jimsonweed</name>
    <name type="synonym">Common thornapple</name>
    <dbReference type="NCBI Taxonomy" id="4076"/>
    <lineage>
        <taxon>Eukaryota</taxon>
        <taxon>Viridiplantae</taxon>
        <taxon>Streptophyta</taxon>
        <taxon>Embryophyta</taxon>
        <taxon>Tracheophyta</taxon>
        <taxon>Spermatophyta</taxon>
        <taxon>Magnoliopsida</taxon>
        <taxon>eudicotyledons</taxon>
        <taxon>Gunneridae</taxon>
        <taxon>Pentapetalae</taxon>
        <taxon>asterids</taxon>
        <taxon>lamiids</taxon>
        <taxon>Solanales</taxon>
        <taxon>Solanaceae</taxon>
        <taxon>Solanoideae</taxon>
        <taxon>Datureae</taxon>
        <taxon>Datura</taxon>
    </lineage>
</organism>
<sequence length="158" mass="17779">MGTELWAILQGLQLVLAHNLQALVIETDAEEVLHLLQSTNFTHSNILHDYRLLLQQHNSPSISHTYREANGVADNLAKLGCSTNFFDEVVILIHGPAFTPAGLAKDQQRKYQHRIISSTTAIAADSQQFLFSPHSPFIVTIHRIKLDYWPPIPVLMFS</sequence>
<reference evidence="3 4" key="1">
    <citation type="journal article" date="2021" name="BMC Genomics">
        <title>Datura genome reveals duplications of psychoactive alkaloid biosynthetic genes and high mutation rate following tissue culture.</title>
        <authorList>
            <person name="Rajewski A."/>
            <person name="Carter-House D."/>
            <person name="Stajich J."/>
            <person name="Litt A."/>
        </authorList>
    </citation>
    <scope>NUCLEOTIDE SEQUENCE [LARGE SCALE GENOMIC DNA]</scope>
    <source>
        <strain evidence="3">AR-01</strain>
    </source>
</reference>
<comment type="caution">
    <text evidence="3">The sequence shown here is derived from an EMBL/GenBank/DDBJ whole genome shotgun (WGS) entry which is preliminary data.</text>
</comment>
<dbReference type="InterPro" id="IPR002156">
    <property type="entry name" value="RNaseH_domain"/>
</dbReference>
<name>A0ABS8TQA7_DATST</name>